<sequence length="59" mass="6369">MTSKPPIDLLATVARFGRNLAKDEAWLARLTSPVVRVDGARPIAELVEQLCADVARLPG</sequence>
<evidence type="ECO:0000313" key="1">
    <source>
        <dbReference type="EMBL" id="TYL83811.1"/>
    </source>
</evidence>
<accession>A0A5S4WTI2</accession>
<dbReference type="RefSeq" id="WP_148752063.1">
    <property type="nucleotide sequence ID" value="NZ_VSSR01000025.1"/>
</dbReference>
<dbReference type="OrthoDB" id="5508973at2"/>
<reference evidence="1 2" key="1">
    <citation type="submission" date="2019-08" db="EMBL/GenBank/DDBJ databases">
        <title>Bradyrhizobium hipponensis sp. nov., a rhizobium isolated from a Lupinus angustifolius root nodule in Tunisia.</title>
        <authorList>
            <person name="Off K."/>
            <person name="Rejili M."/>
            <person name="Mars M."/>
            <person name="Brachmann A."/>
            <person name="Marin M."/>
        </authorList>
    </citation>
    <scope>NUCLEOTIDE SEQUENCE [LARGE SCALE GENOMIC DNA]</scope>
    <source>
        <strain evidence="1 2">CTAW11</strain>
    </source>
</reference>
<comment type="caution">
    <text evidence="1">The sequence shown here is derived from an EMBL/GenBank/DDBJ whole genome shotgun (WGS) entry which is preliminary data.</text>
</comment>
<evidence type="ECO:0000313" key="2">
    <source>
        <dbReference type="Proteomes" id="UP000324853"/>
    </source>
</evidence>
<name>A0A5S4WTI2_9BRAD</name>
<proteinExistence type="predicted"/>
<dbReference type="AlphaFoldDB" id="A0A5S4WTI2"/>
<keyword evidence="2" id="KW-1185">Reference proteome</keyword>
<protein>
    <submittedName>
        <fullName evidence="1">Uncharacterized protein</fullName>
    </submittedName>
</protein>
<dbReference type="EMBL" id="VSSR01000025">
    <property type="protein sequence ID" value="TYL83811.1"/>
    <property type="molecule type" value="Genomic_DNA"/>
</dbReference>
<dbReference type="Proteomes" id="UP000324853">
    <property type="component" value="Unassembled WGS sequence"/>
</dbReference>
<gene>
    <name evidence="1" type="ORF">FXB38_17270</name>
</gene>
<organism evidence="1 2">
    <name type="scientific">Bradyrhizobium cytisi</name>
    <dbReference type="NCBI Taxonomy" id="515489"/>
    <lineage>
        <taxon>Bacteria</taxon>
        <taxon>Pseudomonadati</taxon>
        <taxon>Pseudomonadota</taxon>
        <taxon>Alphaproteobacteria</taxon>
        <taxon>Hyphomicrobiales</taxon>
        <taxon>Nitrobacteraceae</taxon>
        <taxon>Bradyrhizobium</taxon>
    </lineage>
</organism>